<organism evidence="1 2">
    <name type="scientific">Methyloversatilis universalis (strain ATCC BAA-1314 / DSM 25237 / JCM 13912 / CCUG 52030 / FAM5)</name>
    <dbReference type="NCBI Taxonomy" id="1000565"/>
    <lineage>
        <taxon>Bacteria</taxon>
        <taxon>Pseudomonadati</taxon>
        <taxon>Pseudomonadota</taxon>
        <taxon>Betaproteobacteria</taxon>
        <taxon>Nitrosomonadales</taxon>
        <taxon>Sterolibacteriaceae</taxon>
        <taxon>Methyloversatilis</taxon>
    </lineage>
</organism>
<gene>
    <name evidence="1" type="ORF">METUNv1_01575</name>
</gene>
<reference evidence="1 2" key="1">
    <citation type="journal article" date="2011" name="J. Bacteriol.">
        <title>Genome sequence of Methyloversatilis universalis FAM5T, a methylotrophic representative of the order Rhodocyclales.</title>
        <authorList>
            <person name="Kittichotirat W."/>
            <person name="Good N.M."/>
            <person name="Hall R."/>
            <person name="Bringel F."/>
            <person name="Lajus A."/>
            <person name="Medigue C."/>
            <person name="Smalley N.E."/>
            <person name="Beck D."/>
            <person name="Bumgarner R."/>
            <person name="Vuilleumier S."/>
            <person name="Kalyuzhnaya M.G."/>
        </authorList>
    </citation>
    <scope>NUCLEOTIDE SEQUENCE [LARGE SCALE GENOMIC DNA]</scope>
    <source>
        <strain evidence="2">ATCC BAA-1314 / JCM 13912 / FAM5</strain>
    </source>
</reference>
<protein>
    <submittedName>
        <fullName evidence="1">Uncharacterized protein</fullName>
    </submittedName>
</protein>
<dbReference type="EMBL" id="AFHG01000043">
    <property type="protein sequence ID" value="EGK72103.1"/>
    <property type="molecule type" value="Genomic_DNA"/>
</dbReference>
<keyword evidence="2" id="KW-1185">Reference proteome</keyword>
<proteinExistence type="predicted"/>
<evidence type="ECO:0000313" key="1">
    <source>
        <dbReference type="EMBL" id="EGK72103.1"/>
    </source>
</evidence>
<evidence type="ECO:0000313" key="2">
    <source>
        <dbReference type="Proteomes" id="UP000005019"/>
    </source>
</evidence>
<name>F5RBD2_METUF</name>
<dbReference type="AlphaFoldDB" id="F5RBD2"/>
<sequence>MDNVRKAMDALLSCGDVDLMEPSGKKLAAREECFVTPPESLSGMPLVYATYEGSGVVGSPTAGFAYFVEKNDTLVVISADRTRVRHISQEQIMQTVAMRVAQSLGASFLVHGTQVLCNIKGVSQTGETYGEAALRAILAFERAEQDGQASGGPLR</sequence>
<dbReference type="Proteomes" id="UP000005019">
    <property type="component" value="Unassembled WGS sequence"/>
</dbReference>
<comment type="caution">
    <text evidence="1">The sequence shown here is derived from an EMBL/GenBank/DDBJ whole genome shotgun (WGS) entry which is preliminary data.</text>
</comment>
<accession>F5RBD2</accession>